<name>A0ABN3NX53_9ACTN</name>
<reference evidence="2 3" key="1">
    <citation type="journal article" date="2019" name="Int. J. Syst. Evol. Microbiol.">
        <title>The Global Catalogue of Microorganisms (GCM) 10K type strain sequencing project: providing services to taxonomists for standard genome sequencing and annotation.</title>
        <authorList>
            <consortium name="The Broad Institute Genomics Platform"/>
            <consortium name="The Broad Institute Genome Sequencing Center for Infectious Disease"/>
            <person name="Wu L."/>
            <person name="Ma J."/>
        </authorList>
    </citation>
    <scope>NUCLEOTIDE SEQUENCE [LARGE SCALE GENOMIC DNA]</scope>
    <source>
        <strain evidence="2 3">JCM 6924</strain>
    </source>
</reference>
<dbReference type="EMBL" id="BAAATM010000015">
    <property type="protein sequence ID" value="GAA2542369.1"/>
    <property type="molecule type" value="Genomic_DNA"/>
</dbReference>
<evidence type="ECO:0000313" key="3">
    <source>
        <dbReference type="Proteomes" id="UP001501095"/>
    </source>
</evidence>
<comment type="caution">
    <text evidence="2">The sequence shown here is derived from an EMBL/GenBank/DDBJ whole genome shotgun (WGS) entry which is preliminary data.</text>
</comment>
<accession>A0ABN3NX53</accession>
<evidence type="ECO:0000313" key="2">
    <source>
        <dbReference type="EMBL" id="GAA2542369.1"/>
    </source>
</evidence>
<dbReference type="Proteomes" id="UP001501095">
    <property type="component" value="Unassembled WGS sequence"/>
</dbReference>
<proteinExistence type="predicted"/>
<organism evidence="2 3">
    <name type="scientific">Streptomyces levis</name>
    <dbReference type="NCBI Taxonomy" id="285566"/>
    <lineage>
        <taxon>Bacteria</taxon>
        <taxon>Bacillati</taxon>
        <taxon>Actinomycetota</taxon>
        <taxon>Actinomycetes</taxon>
        <taxon>Kitasatosporales</taxon>
        <taxon>Streptomycetaceae</taxon>
        <taxon>Streptomyces</taxon>
    </lineage>
</organism>
<evidence type="ECO:0000256" key="1">
    <source>
        <dbReference type="SAM" id="MobiDB-lite"/>
    </source>
</evidence>
<sequence length="123" mass="12236">MRRPVPEPSGTRAGADAVGLGCADTELLGLAELAVGCGPWSACTARTVTAAIAPTVSPVVQAHEGSRAGTGTHLLSHGTPHSTGVPIIVLRARRSSTASGPRDHGPPAVLRTGTGPVPAPRAV</sequence>
<keyword evidence="3" id="KW-1185">Reference proteome</keyword>
<gene>
    <name evidence="2" type="ORF">GCM10010423_46430</name>
</gene>
<feature type="region of interest" description="Disordered" evidence="1">
    <location>
        <begin position="93"/>
        <end position="123"/>
    </location>
</feature>
<protein>
    <submittedName>
        <fullName evidence="2">Uncharacterized protein</fullName>
    </submittedName>
</protein>